<keyword evidence="1" id="KW-0472">Membrane</keyword>
<proteinExistence type="predicted"/>
<organism evidence="2 3">
    <name type="scientific">Coprococcus catus GD/7</name>
    <dbReference type="NCBI Taxonomy" id="717962"/>
    <lineage>
        <taxon>Bacteria</taxon>
        <taxon>Bacillati</taxon>
        <taxon>Bacillota</taxon>
        <taxon>Clostridia</taxon>
        <taxon>Lachnospirales</taxon>
        <taxon>Lachnospiraceae</taxon>
        <taxon>Coprococcus</taxon>
    </lineage>
</organism>
<dbReference type="KEGG" id="cct:CC1_05720"/>
<protein>
    <submittedName>
        <fullName evidence="2">Uncharacterized protein</fullName>
    </submittedName>
</protein>
<keyword evidence="1" id="KW-1133">Transmembrane helix</keyword>
<sequence length="107" mass="12791">MCSLIKDKTTDKRKSQRDLKAVIGDGIIYAICALGISYVLSFWLLLLVYILEMIYVAWVIFIYFKQQNGQRSRKQRRKKRVLVLGKKEHNRDTFYILYEICNVYYIV</sequence>
<dbReference type="Proteomes" id="UP000008798">
    <property type="component" value="Chromosome"/>
</dbReference>
<reference evidence="2 3" key="1">
    <citation type="submission" date="2010-03" db="EMBL/GenBank/DDBJ databases">
        <title>The genome sequence of Coprococcus catus GD/7.</title>
        <authorList>
            <consortium name="metaHIT consortium -- http://www.metahit.eu/"/>
            <person name="Pajon A."/>
            <person name="Turner K."/>
            <person name="Parkhill J."/>
            <person name="Duncan S."/>
            <person name="Flint H."/>
        </authorList>
    </citation>
    <scope>NUCLEOTIDE SEQUENCE [LARGE SCALE GENOMIC DNA]</scope>
    <source>
        <strain evidence="2 3">GD/7</strain>
    </source>
</reference>
<evidence type="ECO:0000313" key="2">
    <source>
        <dbReference type="EMBL" id="CBK79472.1"/>
    </source>
</evidence>
<dbReference type="AlphaFoldDB" id="D4J551"/>
<evidence type="ECO:0000256" key="1">
    <source>
        <dbReference type="SAM" id="Phobius"/>
    </source>
</evidence>
<gene>
    <name evidence="2" type="ORF">CC1_05720</name>
</gene>
<feature type="transmembrane region" description="Helical" evidence="1">
    <location>
        <begin position="46"/>
        <end position="64"/>
    </location>
</feature>
<name>D4J551_9FIRM</name>
<accession>D4J551</accession>
<dbReference type="EMBL" id="FP929038">
    <property type="protein sequence ID" value="CBK79472.1"/>
    <property type="molecule type" value="Genomic_DNA"/>
</dbReference>
<evidence type="ECO:0000313" key="3">
    <source>
        <dbReference type="Proteomes" id="UP000008798"/>
    </source>
</evidence>
<feature type="transmembrane region" description="Helical" evidence="1">
    <location>
        <begin position="21"/>
        <end position="40"/>
    </location>
</feature>
<keyword evidence="1" id="KW-0812">Transmembrane</keyword>
<reference evidence="2 3" key="2">
    <citation type="submission" date="2010-03" db="EMBL/GenBank/DDBJ databases">
        <authorList>
            <person name="Pajon A."/>
        </authorList>
    </citation>
    <scope>NUCLEOTIDE SEQUENCE [LARGE SCALE GENOMIC DNA]</scope>
    <source>
        <strain evidence="2 3">GD/7</strain>
    </source>
</reference>
<dbReference type="HOGENOM" id="CLU_2205579_0_0_9"/>